<dbReference type="AlphaFoldDB" id="A0AAW6A004"/>
<sequence length="116" mass="12951">MHTDIIANDIGTMEKEQLRLRLITLISDVKATAGDMYADDRTRHIAGRTFTAMCPTLRGRGYDPDTLPAGSGRDLDGLVETATSLWRECVQDRQLDIARDVNRLITELTLVEPSHP</sequence>
<evidence type="ECO:0000313" key="2">
    <source>
        <dbReference type="Proteomes" id="UP001211105"/>
    </source>
</evidence>
<dbReference type="Proteomes" id="UP001211105">
    <property type="component" value="Unassembled WGS sequence"/>
</dbReference>
<organism evidence="1 2">
    <name type="scientific">Bifidobacterium catenulatum</name>
    <dbReference type="NCBI Taxonomy" id="1686"/>
    <lineage>
        <taxon>Bacteria</taxon>
        <taxon>Bacillati</taxon>
        <taxon>Actinomycetota</taxon>
        <taxon>Actinomycetes</taxon>
        <taxon>Bifidobacteriales</taxon>
        <taxon>Bifidobacteriaceae</taxon>
        <taxon>Bifidobacterium</taxon>
    </lineage>
</organism>
<name>A0AAW6A004_9BIFI</name>
<dbReference type="EMBL" id="JAQKGX010000004">
    <property type="protein sequence ID" value="MDB1162298.1"/>
    <property type="molecule type" value="Genomic_DNA"/>
</dbReference>
<evidence type="ECO:0000313" key="1">
    <source>
        <dbReference type="EMBL" id="MDB1162298.1"/>
    </source>
</evidence>
<dbReference type="RefSeq" id="WP_195223783.1">
    <property type="nucleotide sequence ID" value="NZ_JADMXZ010000003.1"/>
</dbReference>
<accession>A0AAW6A004</accession>
<reference evidence="1" key="1">
    <citation type="submission" date="2023-01" db="EMBL/GenBank/DDBJ databases">
        <title>Human gut microbiome strain richness.</title>
        <authorList>
            <person name="Chen-Liaw A."/>
        </authorList>
    </citation>
    <scope>NUCLEOTIDE SEQUENCE</scope>
    <source>
        <strain evidence="1">BSD2780120875st1_E5_BSD2780120875b_170604</strain>
    </source>
</reference>
<comment type="caution">
    <text evidence="1">The sequence shown here is derived from an EMBL/GenBank/DDBJ whole genome shotgun (WGS) entry which is preliminary data.</text>
</comment>
<gene>
    <name evidence="1" type="ORF">PL707_08490</name>
</gene>
<proteinExistence type="predicted"/>
<protein>
    <submittedName>
        <fullName evidence="1">Uncharacterized protein</fullName>
    </submittedName>
</protein>